<dbReference type="InterPro" id="IPR039424">
    <property type="entry name" value="SBP_5"/>
</dbReference>
<evidence type="ECO:0000256" key="1">
    <source>
        <dbReference type="ARBA" id="ARBA00004196"/>
    </source>
</evidence>
<dbReference type="Gene3D" id="3.90.76.10">
    <property type="entry name" value="Dipeptide-binding Protein, Domain 1"/>
    <property type="match status" value="1"/>
</dbReference>
<evidence type="ECO:0000259" key="6">
    <source>
        <dbReference type="Pfam" id="PF00496"/>
    </source>
</evidence>
<organism evidence="7 8">
    <name type="scientific">Halomonas halmophila</name>
    <dbReference type="NCBI Taxonomy" id="252"/>
    <lineage>
        <taxon>Bacteria</taxon>
        <taxon>Pseudomonadati</taxon>
        <taxon>Pseudomonadota</taxon>
        <taxon>Gammaproteobacteria</taxon>
        <taxon>Oceanospirillales</taxon>
        <taxon>Halomonadaceae</taxon>
        <taxon>Halomonas</taxon>
    </lineage>
</organism>
<accession>A0A4Y4F1Y2</accession>
<dbReference type="InterPro" id="IPR030678">
    <property type="entry name" value="Peptide/Ni-bd"/>
</dbReference>
<dbReference type="Pfam" id="PF00496">
    <property type="entry name" value="SBP_bac_5"/>
    <property type="match status" value="1"/>
</dbReference>
<dbReference type="PANTHER" id="PTHR30290">
    <property type="entry name" value="PERIPLASMIC BINDING COMPONENT OF ABC TRANSPORTER"/>
    <property type="match status" value="1"/>
</dbReference>
<dbReference type="OrthoDB" id="9801912at2"/>
<gene>
    <name evidence="7" type="ORF">HHA01_24540</name>
</gene>
<dbReference type="PANTHER" id="PTHR30290:SF10">
    <property type="entry name" value="PERIPLASMIC OLIGOPEPTIDE-BINDING PROTEIN-RELATED"/>
    <property type="match status" value="1"/>
</dbReference>
<dbReference type="AlphaFoldDB" id="A0A4Y4F1Y2"/>
<evidence type="ECO:0000256" key="5">
    <source>
        <dbReference type="SAM" id="SignalP"/>
    </source>
</evidence>
<evidence type="ECO:0000256" key="3">
    <source>
        <dbReference type="ARBA" id="ARBA00022448"/>
    </source>
</evidence>
<dbReference type="Gene3D" id="3.10.105.10">
    <property type="entry name" value="Dipeptide-binding Protein, Domain 3"/>
    <property type="match status" value="1"/>
</dbReference>
<comment type="subcellular location">
    <subcellularLocation>
        <location evidence="1">Cell envelope</location>
    </subcellularLocation>
</comment>
<comment type="caution">
    <text evidence="7">The sequence shown here is derived from an EMBL/GenBank/DDBJ whole genome shotgun (WGS) entry which is preliminary data.</text>
</comment>
<dbReference type="CDD" id="cd08504">
    <property type="entry name" value="PBP2_OppA"/>
    <property type="match status" value="1"/>
</dbReference>
<feature type="signal peptide" evidence="5">
    <location>
        <begin position="1"/>
        <end position="24"/>
    </location>
</feature>
<sequence>MHNRIPLMSAMALASALLASPVAAQTLDIGISGDPSSLDPSRITGGVWEEDVLRDIFEGLIAVNAQGEMIPGAASDWTVSEGGKRWTFTLRDDLSWSDGEPLTAEDFVFALRRQVNPETASNYAHRLYPVVNAEAVNAGDKPLEALGVESQDDGRTLVIHLKEPAAYFLKTLILPFGYPLPEHVVKKHGDDWSRPENIVVNGAFKPVSRVANTRLETVRNPEYHAADSVSLEGVNYFPVEDKNAGISRFRAGELDILRDFPAARYQWLTDNLPEATRITPSLGSYYYVFNLAEDSPVADERIREALSLTIRREVIANQLLDGAVTPAHSLVPTGVNHYTPAVQPGLDEDMETRMARARELMQKAGHGPDNPLELTLRYNSSEEHKRIAVAVAAMWKPLGVEVEMRASEANIHYSELMEADFQVARAAWISSYDDAQNFLQLLSSEGTNNYGNYTNPQFDSLLAEADRESDDDARRDMMERAEAMALADYPLAPIYLYSARNLVDPALSGWENNALDMHPSRYISLDETN</sequence>
<feature type="domain" description="Solute-binding protein family 5" evidence="6">
    <location>
        <begin position="68"/>
        <end position="449"/>
    </location>
</feature>
<dbReference type="SUPFAM" id="SSF53850">
    <property type="entry name" value="Periplasmic binding protein-like II"/>
    <property type="match status" value="1"/>
</dbReference>
<dbReference type="InterPro" id="IPR000914">
    <property type="entry name" value="SBP_5_dom"/>
</dbReference>
<keyword evidence="3" id="KW-0813">Transport</keyword>
<dbReference type="Proteomes" id="UP000319812">
    <property type="component" value="Unassembled WGS sequence"/>
</dbReference>
<proteinExistence type="inferred from homology"/>
<dbReference type="GO" id="GO:0015833">
    <property type="term" value="P:peptide transport"/>
    <property type="evidence" value="ECO:0007669"/>
    <property type="project" value="TreeGrafter"/>
</dbReference>
<name>A0A4Y4F1Y2_9GAMM</name>
<protein>
    <submittedName>
        <fullName evidence="7">Peptide ABC transporter substrate-binding protein</fullName>
    </submittedName>
</protein>
<evidence type="ECO:0000313" key="8">
    <source>
        <dbReference type="Proteomes" id="UP000319812"/>
    </source>
</evidence>
<dbReference type="GO" id="GO:0043190">
    <property type="term" value="C:ATP-binding cassette (ABC) transporter complex"/>
    <property type="evidence" value="ECO:0007669"/>
    <property type="project" value="InterPro"/>
</dbReference>
<dbReference type="PIRSF" id="PIRSF002741">
    <property type="entry name" value="MppA"/>
    <property type="match status" value="1"/>
</dbReference>
<evidence type="ECO:0000313" key="7">
    <source>
        <dbReference type="EMBL" id="GED23477.1"/>
    </source>
</evidence>
<comment type="similarity">
    <text evidence="2">Belongs to the bacterial solute-binding protein 5 family.</text>
</comment>
<dbReference type="GO" id="GO:1904680">
    <property type="term" value="F:peptide transmembrane transporter activity"/>
    <property type="evidence" value="ECO:0007669"/>
    <property type="project" value="TreeGrafter"/>
</dbReference>
<keyword evidence="4 5" id="KW-0732">Signal</keyword>
<evidence type="ECO:0000256" key="4">
    <source>
        <dbReference type="ARBA" id="ARBA00022729"/>
    </source>
</evidence>
<dbReference type="Gene3D" id="3.40.190.10">
    <property type="entry name" value="Periplasmic binding protein-like II"/>
    <property type="match status" value="1"/>
</dbReference>
<evidence type="ECO:0000256" key="2">
    <source>
        <dbReference type="ARBA" id="ARBA00005695"/>
    </source>
</evidence>
<feature type="chain" id="PRO_5021192437" evidence="5">
    <location>
        <begin position="25"/>
        <end position="529"/>
    </location>
</feature>
<dbReference type="FunFam" id="3.90.76.10:FF:000001">
    <property type="entry name" value="Oligopeptide ABC transporter substrate-binding protein"/>
    <property type="match status" value="1"/>
</dbReference>
<reference evidence="7 8" key="1">
    <citation type="submission" date="2019-06" db="EMBL/GenBank/DDBJ databases">
        <title>Whole genome shotgun sequence of Halomonas halmophila NBRC 15537.</title>
        <authorList>
            <person name="Hosoyama A."/>
            <person name="Uohara A."/>
            <person name="Ohji S."/>
            <person name="Ichikawa N."/>
        </authorList>
    </citation>
    <scope>NUCLEOTIDE SEQUENCE [LARGE SCALE GENOMIC DNA]</scope>
    <source>
        <strain evidence="7 8">NBRC 15537</strain>
    </source>
</reference>
<dbReference type="GO" id="GO:0030288">
    <property type="term" value="C:outer membrane-bounded periplasmic space"/>
    <property type="evidence" value="ECO:0007669"/>
    <property type="project" value="TreeGrafter"/>
</dbReference>
<keyword evidence="8" id="KW-1185">Reference proteome</keyword>
<dbReference type="RefSeq" id="WP_141321190.1">
    <property type="nucleotide sequence ID" value="NZ_BJOC01000036.1"/>
</dbReference>
<dbReference type="EMBL" id="BJOC01000036">
    <property type="protein sequence ID" value="GED23477.1"/>
    <property type="molecule type" value="Genomic_DNA"/>
</dbReference>